<dbReference type="InterPro" id="IPR000905">
    <property type="entry name" value="Gcp-like_dom"/>
</dbReference>
<dbReference type="AlphaFoldDB" id="A0A1G9FPB7"/>
<dbReference type="InterPro" id="IPR043129">
    <property type="entry name" value="ATPase_NBD"/>
</dbReference>
<name>A0A1G9FPB7_9BACL</name>
<evidence type="ECO:0000259" key="1">
    <source>
        <dbReference type="Pfam" id="PF00814"/>
    </source>
</evidence>
<dbReference type="CDD" id="cd24032">
    <property type="entry name" value="ASKHA_NBD_TsaB"/>
    <property type="match status" value="1"/>
</dbReference>
<dbReference type="Pfam" id="PF00814">
    <property type="entry name" value="TsaD"/>
    <property type="match status" value="1"/>
</dbReference>
<dbReference type="PANTHER" id="PTHR11735:SF11">
    <property type="entry name" value="TRNA THREONYLCARBAMOYLADENOSINE BIOSYNTHESIS PROTEIN TSAB"/>
    <property type="match status" value="1"/>
</dbReference>
<evidence type="ECO:0000313" key="2">
    <source>
        <dbReference type="EMBL" id="SDK90207.1"/>
    </source>
</evidence>
<dbReference type="InterPro" id="IPR022496">
    <property type="entry name" value="T6A_TsaB"/>
</dbReference>
<evidence type="ECO:0000313" key="3">
    <source>
        <dbReference type="Proteomes" id="UP000199050"/>
    </source>
</evidence>
<dbReference type="NCBIfam" id="TIGR03725">
    <property type="entry name" value="T6A_YeaZ"/>
    <property type="match status" value="1"/>
</dbReference>
<keyword evidence="3" id="KW-1185">Reference proteome</keyword>
<gene>
    <name evidence="2" type="ORF">SAMN05216192_16015</name>
</gene>
<dbReference type="PANTHER" id="PTHR11735">
    <property type="entry name" value="TRNA N6-ADENOSINE THREONYLCARBAMOYLTRANSFERASE"/>
    <property type="match status" value="1"/>
</dbReference>
<reference evidence="3" key="1">
    <citation type="submission" date="2016-10" db="EMBL/GenBank/DDBJ databases">
        <authorList>
            <person name="Varghese N."/>
            <person name="Submissions S."/>
        </authorList>
    </citation>
    <scope>NUCLEOTIDE SEQUENCE [LARGE SCALE GENOMIC DNA]</scope>
    <source>
        <strain evidence="3">CGMCC 1.11012</strain>
    </source>
</reference>
<dbReference type="GO" id="GO:0002949">
    <property type="term" value="P:tRNA threonylcarbamoyladenosine modification"/>
    <property type="evidence" value="ECO:0007669"/>
    <property type="project" value="InterPro"/>
</dbReference>
<dbReference type="Gene3D" id="3.30.420.40">
    <property type="match status" value="1"/>
</dbReference>
<dbReference type="STRING" id="1174501.SAMN05216192_16015"/>
<dbReference type="GO" id="GO:0005829">
    <property type="term" value="C:cytosol"/>
    <property type="evidence" value="ECO:0007669"/>
    <property type="project" value="TreeGrafter"/>
</dbReference>
<proteinExistence type="predicted"/>
<protein>
    <submittedName>
        <fullName evidence="2">tRNA threonylcarbamoyladenosine biosynthesis protein TsaB</fullName>
    </submittedName>
</protein>
<dbReference type="EMBL" id="FNDX01000060">
    <property type="protein sequence ID" value="SDK90207.1"/>
    <property type="molecule type" value="Genomic_DNA"/>
</dbReference>
<dbReference type="Proteomes" id="UP000199050">
    <property type="component" value="Unassembled WGS sequence"/>
</dbReference>
<accession>A0A1G9FPB7</accession>
<organism evidence="2 3">
    <name type="scientific">Paenibacillus typhae</name>
    <dbReference type="NCBI Taxonomy" id="1174501"/>
    <lineage>
        <taxon>Bacteria</taxon>
        <taxon>Bacillati</taxon>
        <taxon>Bacillota</taxon>
        <taxon>Bacilli</taxon>
        <taxon>Bacillales</taxon>
        <taxon>Paenibacillaceae</taxon>
        <taxon>Paenibacillus</taxon>
    </lineage>
</organism>
<feature type="domain" description="Gcp-like" evidence="1">
    <location>
        <begin position="42"/>
        <end position="162"/>
    </location>
</feature>
<sequence>MMMNENNGPRKRLLALDTSTAILGVAVTEEGRVLHEINASGERNHSVHLLPIIEQAMQASGTDASMLKGIAVGVGPGSYTGTRIAVSAAKTLAWAWKVPVAGVSSLHALAWGGYAAALVKQAEGPAAEAGQGGYGPDWIIPLIDARRGQAYTGLFAAAGQAAPQRLEPDAIRLMADWVTHLAGRLKQAESEGSKPRILWFVGETAQHASHATLEPLLGGPEIQPVPYELEGRWAGFLGEAGLLAGSDDVHGLIPNYTQLSEAEANLRRSSEGSRSQV</sequence>
<dbReference type="SUPFAM" id="SSF53067">
    <property type="entry name" value="Actin-like ATPase domain"/>
    <property type="match status" value="1"/>
</dbReference>